<reference evidence="3 4" key="1">
    <citation type="submission" date="2016-08" db="EMBL/GenBank/DDBJ databases">
        <authorList>
            <person name="Seilhamer J.J."/>
        </authorList>
    </citation>
    <scope>NUCLEOTIDE SEQUENCE [LARGE SCALE GENOMIC DNA]</scope>
    <source>
        <strain evidence="3 4">DX4</strain>
    </source>
</reference>
<dbReference type="InterPro" id="IPR013783">
    <property type="entry name" value="Ig-like_fold"/>
</dbReference>
<dbReference type="InterPro" id="IPR001434">
    <property type="entry name" value="OmcB-like_DUF11"/>
</dbReference>
<gene>
    <name evidence="3" type="ORF">BFS30_00535</name>
</gene>
<feature type="signal peptide" evidence="1">
    <location>
        <begin position="1"/>
        <end position="22"/>
    </location>
</feature>
<dbReference type="KEGG" id="psty:BFS30_00535"/>
<sequence length="315" mass="34227">MSNRKISFVSGMLLLSATACFAQSSGSTSTNIPNGSSLKLRANSVYAVSYQWIKDGVTIPSATQQEYVALLPGTYTVISFNTEGCASDISAPLILTSDPGPSVTADVMIKKQSELKGVSINNTFEYTIQVKNNGAGAANLIKVHDVLPNELILEELGRPTLGFANYNQGSKTILWEIVRLENGATADLKIKVKALNSGMISNTATVTATEQDPNPDNNTSTDLKSVANITIPNVFTPNGDGMNDTFVIPGLEFFEANELTIFNRWGSTVYDKKGYKNDWDGSQLNEGTYFYLLKIKSASNKWEVYKGFITIIRGK</sequence>
<dbReference type="Pfam" id="PF01345">
    <property type="entry name" value="DUF11"/>
    <property type="match status" value="1"/>
</dbReference>
<dbReference type="Pfam" id="PF13585">
    <property type="entry name" value="CHU_C"/>
    <property type="match status" value="1"/>
</dbReference>
<evidence type="ECO:0000313" key="4">
    <source>
        <dbReference type="Proteomes" id="UP000094313"/>
    </source>
</evidence>
<evidence type="ECO:0000313" key="3">
    <source>
        <dbReference type="EMBL" id="AOM75788.1"/>
    </source>
</evidence>
<feature type="chain" id="PRO_5009098310" description="DUF11 domain-containing protein" evidence="1">
    <location>
        <begin position="23"/>
        <end position="315"/>
    </location>
</feature>
<evidence type="ECO:0000256" key="1">
    <source>
        <dbReference type="SAM" id="SignalP"/>
    </source>
</evidence>
<dbReference type="RefSeq" id="WP_069377486.1">
    <property type="nucleotide sequence ID" value="NZ_CP017141.1"/>
</dbReference>
<accession>A0A1D7QAS4</accession>
<organism evidence="3 4">
    <name type="scientific">Pedobacter steynii</name>
    <dbReference type="NCBI Taxonomy" id="430522"/>
    <lineage>
        <taxon>Bacteria</taxon>
        <taxon>Pseudomonadati</taxon>
        <taxon>Bacteroidota</taxon>
        <taxon>Sphingobacteriia</taxon>
        <taxon>Sphingobacteriales</taxon>
        <taxon>Sphingobacteriaceae</taxon>
        <taxon>Pedobacter</taxon>
    </lineage>
</organism>
<name>A0A1D7QAS4_9SPHI</name>
<dbReference type="InterPro" id="IPR047589">
    <property type="entry name" value="DUF11_rpt"/>
</dbReference>
<keyword evidence="4" id="KW-1185">Reference proteome</keyword>
<protein>
    <recommendedName>
        <fullName evidence="2">DUF11 domain-containing protein</fullName>
    </recommendedName>
</protein>
<keyword evidence="1" id="KW-0732">Signal</keyword>
<evidence type="ECO:0000259" key="2">
    <source>
        <dbReference type="Pfam" id="PF01345"/>
    </source>
</evidence>
<dbReference type="Proteomes" id="UP000094313">
    <property type="component" value="Chromosome"/>
</dbReference>
<dbReference type="PANTHER" id="PTHR34819">
    <property type="entry name" value="LARGE CYSTEINE-RICH PERIPLASMIC PROTEIN OMCB"/>
    <property type="match status" value="1"/>
</dbReference>
<dbReference type="Gene3D" id="2.60.40.10">
    <property type="entry name" value="Immunoglobulins"/>
    <property type="match status" value="1"/>
</dbReference>
<dbReference type="InterPro" id="IPR051172">
    <property type="entry name" value="Chlamydia_OmcB"/>
</dbReference>
<dbReference type="Gene3D" id="2.60.40.1170">
    <property type="entry name" value="Mu homology domain, subdomain B"/>
    <property type="match status" value="1"/>
</dbReference>
<dbReference type="AlphaFoldDB" id="A0A1D7QAS4"/>
<proteinExistence type="predicted"/>
<dbReference type="InterPro" id="IPR026341">
    <property type="entry name" value="T9SS_type_B"/>
</dbReference>
<dbReference type="PROSITE" id="PS51257">
    <property type="entry name" value="PROKAR_LIPOPROTEIN"/>
    <property type="match status" value="1"/>
</dbReference>
<dbReference type="NCBIfam" id="TIGR04131">
    <property type="entry name" value="Bac_Flav_CTERM"/>
    <property type="match status" value="1"/>
</dbReference>
<dbReference type="EMBL" id="CP017141">
    <property type="protein sequence ID" value="AOM75788.1"/>
    <property type="molecule type" value="Genomic_DNA"/>
</dbReference>
<feature type="domain" description="DUF11" evidence="2">
    <location>
        <begin position="106"/>
        <end position="221"/>
    </location>
</feature>
<dbReference type="NCBIfam" id="TIGR01451">
    <property type="entry name" value="B_ant_repeat"/>
    <property type="match status" value="1"/>
</dbReference>